<dbReference type="Pfam" id="PF02518">
    <property type="entry name" value="HATPase_c"/>
    <property type="match status" value="1"/>
</dbReference>
<evidence type="ECO:0000259" key="8">
    <source>
        <dbReference type="PROSITE" id="PS50109"/>
    </source>
</evidence>
<evidence type="ECO:0000256" key="7">
    <source>
        <dbReference type="SAM" id="Coils"/>
    </source>
</evidence>
<dbReference type="InterPro" id="IPR005467">
    <property type="entry name" value="His_kinase_dom"/>
</dbReference>
<sequence>MTREQMKKATASFRPKARIMELLGEQLIKNHTLALFELVKNSYDADASKIDLKLVNVDKKDGEIIVEDDGYGMSFETVTDVWMEPAHGHKLEKRTKGIRTDKGRLQVGEKGVGRFAVHRLGTKIFMVTRAENQPEVVVDIDWEKFSKAEYLDQAKVSIFERSPETFLGNKTGTYIKISNLKQSWKRGDIRRLYRSVKAMTPAPLEIKPKKGKKEDAFEVNFTVTPDKNWLDDLFDPVLAESQSLFSFDFELSNDGLHYTYKYTPYASIEADYKGVVESRTIPINLESFEFFRFRLPEDGENWRERKKRPHKPNLYRTIPPENPGLGIGTIKGRIIGFDFDKEILRYIKDEAGGLEEYVKQQGGIKVYRDGLRVYNYGEPGDDWLGLDHRRIQSPTKKFGSKQIIGELHLELDGSPDLQEKTNREGFVENDAYNELVYAMLCIISQFEAERNKDKRKLKDALNTSPGTPHGKKKESIEDVLNELEQSVLKNKDLDQQIGHLVRGVGKSYRETRDIMLSAAGAGLGLVTVFHELERGVKGLNSSISEGAPLEQLKQMSNELVSILQGAMYMVSNKRMEEINASTLVQYALLTQQRRFNRHKIHFLDGFKNSPHLDFKIKGMRRMLTSALVNIIDNAIYWLDEVQTDKYIWISPSLELESPSIIIADNGPGFIDEPIELIQPFHTRKPAGMGIGLYYADMVMKSHAGRLSFPDSDAIERPKTITGACVGLVFNKEG</sequence>
<proteinExistence type="predicted"/>
<dbReference type="InterPro" id="IPR036890">
    <property type="entry name" value="HATPase_C_sf"/>
</dbReference>
<dbReference type="SUPFAM" id="SSF55874">
    <property type="entry name" value="ATPase domain of HSP90 chaperone/DNA topoisomerase II/histidine kinase"/>
    <property type="match status" value="2"/>
</dbReference>
<keyword evidence="6" id="KW-0067">ATP-binding</keyword>
<organism evidence="9 10">
    <name type="scientific">Pseudomonas viciae</name>
    <dbReference type="NCBI Taxonomy" id="2505979"/>
    <lineage>
        <taxon>Bacteria</taxon>
        <taxon>Pseudomonadati</taxon>
        <taxon>Pseudomonadota</taxon>
        <taxon>Gammaproteobacteria</taxon>
        <taxon>Pseudomonadales</taxon>
        <taxon>Pseudomonadaceae</taxon>
        <taxon>Pseudomonas</taxon>
    </lineage>
</organism>
<comment type="catalytic activity">
    <reaction evidence="1">
        <text>ATP + protein L-histidine = ADP + protein N-phospho-L-histidine.</text>
        <dbReference type="EC" id="2.7.13.3"/>
    </reaction>
</comment>
<evidence type="ECO:0000256" key="6">
    <source>
        <dbReference type="ARBA" id="ARBA00022840"/>
    </source>
</evidence>
<keyword evidence="5 9" id="KW-0418">Kinase</keyword>
<dbReference type="PANTHER" id="PTHR44936">
    <property type="entry name" value="SENSOR PROTEIN CREC"/>
    <property type="match status" value="1"/>
</dbReference>
<reference evidence="9 10" key="1">
    <citation type="journal article" date="2012" name="Appl. Soil Ecol.">
        <title>Isolation and characterization of new plant growth-promoting bacterial endophytes.</title>
        <authorList>
            <person name="Rashid S."/>
            <person name="Charles T.C."/>
            <person name="Glick B.R."/>
        </authorList>
    </citation>
    <scope>NUCLEOTIDE SEQUENCE [LARGE SCALE GENOMIC DNA]</scope>
    <source>
        <strain evidence="9 10">YsS1</strain>
    </source>
</reference>
<evidence type="ECO:0000256" key="1">
    <source>
        <dbReference type="ARBA" id="ARBA00000085"/>
    </source>
</evidence>
<dbReference type="SMART" id="SM00387">
    <property type="entry name" value="HATPase_c"/>
    <property type="match status" value="1"/>
</dbReference>
<evidence type="ECO:0000256" key="4">
    <source>
        <dbReference type="ARBA" id="ARBA00022741"/>
    </source>
</evidence>
<name>A0ABY8PCS1_9PSED</name>
<accession>A0ABY8PCS1</accession>
<dbReference type="RefSeq" id="WP_280944494.1">
    <property type="nucleotide sequence ID" value="NZ_CP123771.1"/>
</dbReference>
<evidence type="ECO:0000256" key="5">
    <source>
        <dbReference type="ARBA" id="ARBA00022777"/>
    </source>
</evidence>
<keyword evidence="3" id="KW-0808">Transferase</keyword>
<evidence type="ECO:0000313" key="10">
    <source>
        <dbReference type="Proteomes" id="UP001227386"/>
    </source>
</evidence>
<dbReference type="InterPro" id="IPR003594">
    <property type="entry name" value="HATPase_dom"/>
</dbReference>
<feature type="coiled-coil region" evidence="7">
    <location>
        <begin position="443"/>
        <end position="496"/>
    </location>
</feature>
<feature type="domain" description="Histidine kinase" evidence="8">
    <location>
        <begin position="527"/>
        <end position="708"/>
    </location>
</feature>
<keyword evidence="4" id="KW-0547">Nucleotide-binding</keyword>
<gene>
    <name evidence="9" type="ORF">QCD61_25445</name>
</gene>
<dbReference type="GO" id="GO:0016301">
    <property type="term" value="F:kinase activity"/>
    <property type="evidence" value="ECO:0007669"/>
    <property type="project" value="UniProtKB-KW"/>
</dbReference>
<evidence type="ECO:0000313" key="9">
    <source>
        <dbReference type="EMBL" id="WGO92984.1"/>
    </source>
</evidence>
<evidence type="ECO:0000256" key="3">
    <source>
        <dbReference type="ARBA" id="ARBA00022679"/>
    </source>
</evidence>
<dbReference type="Pfam" id="PF13589">
    <property type="entry name" value="HATPase_c_3"/>
    <property type="match status" value="1"/>
</dbReference>
<dbReference type="InterPro" id="IPR050980">
    <property type="entry name" value="2C_sensor_his_kinase"/>
</dbReference>
<protein>
    <recommendedName>
        <fullName evidence="2">histidine kinase</fullName>
        <ecNumber evidence="2">2.7.13.3</ecNumber>
    </recommendedName>
</protein>
<dbReference type="PROSITE" id="PS50109">
    <property type="entry name" value="HIS_KIN"/>
    <property type="match status" value="1"/>
</dbReference>
<dbReference type="PANTHER" id="PTHR44936:SF10">
    <property type="entry name" value="SENSOR PROTEIN RSTB"/>
    <property type="match status" value="1"/>
</dbReference>
<dbReference type="Gene3D" id="3.30.565.10">
    <property type="entry name" value="Histidine kinase-like ATPase, C-terminal domain"/>
    <property type="match status" value="2"/>
</dbReference>
<keyword evidence="10" id="KW-1185">Reference proteome</keyword>
<dbReference type="EC" id="2.7.13.3" evidence="2"/>
<keyword evidence="7" id="KW-0175">Coiled coil</keyword>
<dbReference type="EMBL" id="CP123771">
    <property type="protein sequence ID" value="WGO92984.1"/>
    <property type="molecule type" value="Genomic_DNA"/>
</dbReference>
<evidence type="ECO:0000256" key="2">
    <source>
        <dbReference type="ARBA" id="ARBA00012438"/>
    </source>
</evidence>
<dbReference type="Proteomes" id="UP001227386">
    <property type="component" value="Chromosome"/>
</dbReference>